<dbReference type="InterPro" id="IPR043198">
    <property type="entry name" value="Cyclin/Ssn8"/>
</dbReference>
<dbReference type="Pfam" id="PF00134">
    <property type="entry name" value="Cyclin_N"/>
    <property type="match status" value="1"/>
</dbReference>
<dbReference type="AlphaFoldDB" id="A0A915ES80"/>
<feature type="domain" description="CAP-Gly" evidence="4">
    <location>
        <begin position="23"/>
        <end position="67"/>
    </location>
</feature>
<keyword evidence="2" id="KW-0195">Cyclin</keyword>
<dbReference type="WBParaSite" id="jg8391">
    <property type="protein sequence ID" value="jg8391"/>
    <property type="gene ID" value="jg8391"/>
</dbReference>
<dbReference type="InterPro" id="IPR000938">
    <property type="entry name" value="CAP-Gly_domain"/>
</dbReference>
<dbReference type="SUPFAM" id="SSF47954">
    <property type="entry name" value="Cyclin-like"/>
    <property type="match status" value="1"/>
</dbReference>
<dbReference type="SUPFAM" id="SSF74924">
    <property type="entry name" value="Cap-Gly domain"/>
    <property type="match status" value="1"/>
</dbReference>
<dbReference type="InterPro" id="IPR006671">
    <property type="entry name" value="Cyclin_N"/>
</dbReference>
<dbReference type="Proteomes" id="UP000887574">
    <property type="component" value="Unplaced"/>
</dbReference>
<reference evidence="6" key="1">
    <citation type="submission" date="2022-11" db="UniProtKB">
        <authorList>
            <consortium name="WormBaseParasite"/>
        </authorList>
    </citation>
    <scope>IDENTIFICATION</scope>
</reference>
<dbReference type="Gene3D" id="2.30.30.190">
    <property type="entry name" value="CAP Gly-rich-like domain"/>
    <property type="match status" value="1"/>
</dbReference>
<dbReference type="PANTHER" id="PTHR10026">
    <property type="entry name" value="CYCLIN"/>
    <property type="match status" value="1"/>
</dbReference>
<protein>
    <recommendedName>
        <fullName evidence="1">Tubulin-specific chaperone E</fullName>
    </recommendedName>
    <alternativeName>
        <fullName evidence="3">Tubulin-folding cofactor E</fullName>
    </alternativeName>
</protein>
<dbReference type="Gene3D" id="1.10.472.10">
    <property type="entry name" value="Cyclin-like"/>
    <property type="match status" value="1"/>
</dbReference>
<dbReference type="CDD" id="cd20534">
    <property type="entry name" value="CYCLIN_CCNM_CCNQ_rpt1"/>
    <property type="match status" value="1"/>
</dbReference>
<dbReference type="InterPro" id="IPR032675">
    <property type="entry name" value="LRR_dom_sf"/>
</dbReference>
<evidence type="ECO:0000256" key="2">
    <source>
        <dbReference type="ARBA" id="ARBA00023127"/>
    </source>
</evidence>
<evidence type="ECO:0000256" key="1">
    <source>
        <dbReference type="ARBA" id="ARBA00015004"/>
    </source>
</evidence>
<dbReference type="Pfam" id="PF01302">
    <property type="entry name" value="CAP_GLY"/>
    <property type="match status" value="1"/>
</dbReference>
<dbReference type="Gene3D" id="3.80.10.10">
    <property type="entry name" value="Ribonuclease Inhibitor"/>
    <property type="match status" value="2"/>
</dbReference>
<name>A0A915ES80_9BILA</name>
<dbReference type="SUPFAM" id="SSF52047">
    <property type="entry name" value="RNI-like"/>
    <property type="match status" value="1"/>
</dbReference>
<organism evidence="5 6">
    <name type="scientific">Ditylenchus dipsaci</name>
    <dbReference type="NCBI Taxonomy" id="166011"/>
    <lineage>
        <taxon>Eukaryota</taxon>
        <taxon>Metazoa</taxon>
        <taxon>Ecdysozoa</taxon>
        <taxon>Nematoda</taxon>
        <taxon>Chromadorea</taxon>
        <taxon>Rhabditida</taxon>
        <taxon>Tylenchina</taxon>
        <taxon>Tylenchomorpha</taxon>
        <taxon>Sphaerularioidea</taxon>
        <taxon>Anguinidae</taxon>
        <taxon>Anguininae</taxon>
        <taxon>Ditylenchus</taxon>
    </lineage>
</organism>
<dbReference type="InterPro" id="IPR036859">
    <property type="entry name" value="CAP-Gly_dom_sf"/>
</dbReference>
<dbReference type="GO" id="GO:0006357">
    <property type="term" value="P:regulation of transcription by RNA polymerase II"/>
    <property type="evidence" value="ECO:0007669"/>
    <property type="project" value="InterPro"/>
</dbReference>
<dbReference type="GO" id="GO:0016538">
    <property type="term" value="F:cyclin-dependent protein serine/threonine kinase regulator activity"/>
    <property type="evidence" value="ECO:0007669"/>
    <property type="project" value="InterPro"/>
</dbReference>
<evidence type="ECO:0000313" key="5">
    <source>
        <dbReference type="Proteomes" id="UP000887574"/>
    </source>
</evidence>
<dbReference type="PROSITE" id="PS50245">
    <property type="entry name" value="CAP_GLY_2"/>
    <property type="match status" value="1"/>
</dbReference>
<accession>A0A915ES80</accession>
<proteinExistence type="predicted"/>
<dbReference type="InterPro" id="IPR048055">
    <property type="entry name" value="Cyclin-Q_first_cyclin_box"/>
</dbReference>
<evidence type="ECO:0000313" key="6">
    <source>
        <dbReference type="WBParaSite" id="jg8391"/>
    </source>
</evidence>
<dbReference type="InterPro" id="IPR036915">
    <property type="entry name" value="Cyclin-like_sf"/>
</dbReference>
<keyword evidence="5" id="KW-1185">Reference proteome</keyword>
<evidence type="ECO:0000259" key="4">
    <source>
        <dbReference type="PROSITE" id="PS50245"/>
    </source>
</evidence>
<evidence type="ECO:0000256" key="3">
    <source>
        <dbReference type="ARBA" id="ARBA00030180"/>
    </source>
</evidence>
<dbReference type="SMART" id="SM01052">
    <property type="entry name" value="CAP_GLY"/>
    <property type="match status" value="1"/>
</dbReference>
<sequence length="597" mass="67954">MHSDLIDERIEVDGFKGVTKFFGEIDGQLGQWVGIDWDDPTRGKHNGCVNSKRYFVARGEKTGSFVRPGALDFGTDLLGEIISKYVEESSDKMISETAEDDEPSRWELVEMNKIHEQQSNIRALKCIVLSNRLISHVNSVPSDISFKYCSELDLSNALIGRWSKLIGILSLFPVLQTLHLNRNRLEPLEKVDLSTLVVSSPIIQLSLSNCFLSEQTANLVTKVFTNLEEIYIAFNQLTSYSPLGDCFKLQKLNTLFIQHNPALDKWSFIHELARLNALKKLVIRGVLLPGSRGMDSREMIVAKMAHLVDLDRCDISPMARRSAELLFLLERIYGAADEEGDSDEQQAKQNGSGIQSKSIHLIFDGKEINKDLSLLLSIHKIVGLASKLFDFDPTDISMVELRRKITLPNNSSEQEITGWDNSISSLTENFFFEMAGQVKHRKLYEYIIQLGIRLKSKSLTIGYAVVYCYKVIERDFPKELCLHTMATSCLLLAGKVTNDPKITTRDVINISYRLLHPNKSALEIGNLSYAIREGLIEMELVTLRFLRFRFNFEHPHQDVILMLAILRDWFPLQFEKNPNLDKVTAMFLQDLYAQPEL</sequence>